<dbReference type="CDD" id="cd02869">
    <property type="entry name" value="PseudoU_synth_RluA_like"/>
    <property type="match status" value="1"/>
</dbReference>
<dbReference type="EC" id="5.4.99.-" evidence="4"/>
<dbReference type="AlphaFoldDB" id="A0A222WJX2"/>
<dbReference type="GO" id="GO:0009982">
    <property type="term" value="F:pseudouridine synthase activity"/>
    <property type="evidence" value="ECO:0007669"/>
    <property type="project" value="InterPro"/>
</dbReference>
<evidence type="ECO:0000256" key="1">
    <source>
        <dbReference type="ARBA" id="ARBA00000073"/>
    </source>
</evidence>
<comment type="similarity">
    <text evidence="2 4">Belongs to the pseudouridine synthase RluA family.</text>
</comment>
<name>A0A222WJX2_9BACL</name>
<sequence length="309" mass="35083">MSWQGSWRRRGPWLEVTPGREISAGENRIENEDRAEAVDHWLLNHLGLPDKLWRRLRHEKGIEHTGDRLRLALFPVMDLGVIPRWYDLTILYEDDFCLVVHKPAGMAVHPDGGVKDGPLTLDHAVASYYEIHGIHAAVRHVHRLDVDTTGPVLYAKNEFALLKLDEQMRAKAIDRRYVALVRGEVPSSLRTLDWPIGKDRHHKQRRRVSPTGQKAVTHVELGDVWGSGPSAISLVYLTMDTGRTHQIRVHLSHAGFPLLGDVLYGGRATDFGRQALHGERLTFRHPLSGETITVEDAWPDDLQKLVKQL</sequence>
<dbReference type="GO" id="GO:0003723">
    <property type="term" value="F:RNA binding"/>
    <property type="evidence" value="ECO:0007669"/>
    <property type="project" value="InterPro"/>
</dbReference>
<organism evidence="6 7">
    <name type="scientific">Paenibacillus kribbensis</name>
    <dbReference type="NCBI Taxonomy" id="172713"/>
    <lineage>
        <taxon>Bacteria</taxon>
        <taxon>Bacillati</taxon>
        <taxon>Bacillota</taxon>
        <taxon>Bacilli</taxon>
        <taxon>Bacillales</taxon>
        <taxon>Paenibacillaceae</taxon>
        <taxon>Paenibacillus</taxon>
    </lineage>
</organism>
<dbReference type="InterPro" id="IPR050188">
    <property type="entry name" value="RluA_PseudoU_synthase"/>
</dbReference>
<protein>
    <recommendedName>
        <fullName evidence="4">Pseudouridine synthase</fullName>
        <ecNumber evidence="4">5.4.99.-</ecNumber>
    </recommendedName>
</protein>
<keyword evidence="4" id="KW-0413">Isomerase</keyword>
<evidence type="ECO:0000313" key="6">
    <source>
        <dbReference type="EMBL" id="ASR46264.1"/>
    </source>
</evidence>
<feature type="active site" evidence="3">
    <location>
        <position position="145"/>
    </location>
</feature>
<dbReference type="PANTHER" id="PTHR21600">
    <property type="entry name" value="MITOCHONDRIAL RNA PSEUDOURIDINE SYNTHASE"/>
    <property type="match status" value="1"/>
</dbReference>
<dbReference type="SUPFAM" id="SSF55120">
    <property type="entry name" value="Pseudouridine synthase"/>
    <property type="match status" value="1"/>
</dbReference>
<proteinExistence type="inferred from homology"/>
<feature type="domain" description="Pseudouridine synthase RsuA/RluA-like" evidence="5">
    <location>
        <begin position="98"/>
        <end position="253"/>
    </location>
</feature>
<dbReference type="EMBL" id="CP020028">
    <property type="protein sequence ID" value="ASR46264.1"/>
    <property type="molecule type" value="Genomic_DNA"/>
</dbReference>
<evidence type="ECO:0000259" key="5">
    <source>
        <dbReference type="Pfam" id="PF00849"/>
    </source>
</evidence>
<evidence type="ECO:0000313" key="7">
    <source>
        <dbReference type="Proteomes" id="UP000214666"/>
    </source>
</evidence>
<dbReference type="Proteomes" id="UP000214666">
    <property type="component" value="Chromosome"/>
</dbReference>
<evidence type="ECO:0000256" key="3">
    <source>
        <dbReference type="PIRSR" id="PIRSR606225-1"/>
    </source>
</evidence>
<dbReference type="PANTHER" id="PTHR21600:SF71">
    <property type="entry name" value="PSEUDOURIDINE SYNTHASE"/>
    <property type="match status" value="1"/>
</dbReference>
<dbReference type="InterPro" id="IPR006225">
    <property type="entry name" value="PsdUridine_synth_RluC/D"/>
</dbReference>
<comment type="catalytic activity">
    <reaction evidence="1 4">
        <text>a uridine in RNA = a pseudouridine in RNA</text>
        <dbReference type="Rhea" id="RHEA:48348"/>
        <dbReference type="Rhea" id="RHEA-COMP:12068"/>
        <dbReference type="Rhea" id="RHEA-COMP:12069"/>
        <dbReference type="ChEBI" id="CHEBI:65314"/>
        <dbReference type="ChEBI" id="CHEBI:65315"/>
    </reaction>
</comment>
<accession>A0A222WJX2</accession>
<dbReference type="GO" id="GO:0140098">
    <property type="term" value="F:catalytic activity, acting on RNA"/>
    <property type="evidence" value="ECO:0007669"/>
    <property type="project" value="UniProtKB-ARBA"/>
</dbReference>
<dbReference type="NCBIfam" id="TIGR00005">
    <property type="entry name" value="rluA_subfam"/>
    <property type="match status" value="1"/>
</dbReference>
<evidence type="ECO:0000256" key="4">
    <source>
        <dbReference type="RuleBase" id="RU362028"/>
    </source>
</evidence>
<dbReference type="GO" id="GO:0000455">
    <property type="term" value="P:enzyme-directed rRNA pseudouridine synthesis"/>
    <property type="evidence" value="ECO:0007669"/>
    <property type="project" value="TreeGrafter"/>
</dbReference>
<dbReference type="RefSeq" id="WP_094154103.1">
    <property type="nucleotide sequence ID" value="NZ_CP020028.1"/>
</dbReference>
<dbReference type="STRING" id="172713.GCA_001705305_04335"/>
<evidence type="ECO:0000256" key="2">
    <source>
        <dbReference type="ARBA" id="ARBA00010876"/>
    </source>
</evidence>
<dbReference type="InterPro" id="IPR006145">
    <property type="entry name" value="PsdUridine_synth_RsuA/RluA"/>
</dbReference>
<dbReference type="InterPro" id="IPR020103">
    <property type="entry name" value="PsdUridine_synth_cat_dom_sf"/>
</dbReference>
<dbReference type="Gene3D" id="3.30.2350.10">
    <property type="entry name" value="Pseudouridine synthase"/>
    <property type="match status" value="1"/>
</dbReference>
<gene>
    <name evidence="6" type="ORF">B4V02_05955</name>
</gene>
<comment type="function">
    <text evidence="4">Responsible for synthesis of pseudouridine from uracil.</text>
</comment>
<dbReference type="OrthoDB" id="9773999at2"/>
<keyword evidence="7" id="KW-1185">Reference proteome</keyword>
<dbReference type="Pfam" id="PF00849">
    <property type="entry name" value="PseudoU_synth_2"/>
    <property type="match status" value="1"/>
</dbReference>
<dbReference type="KEGG" id="pkb:B4V02_05955"/>
<reference evidence="6 7" key="1">
    <citation type="submission" date="2017-03" db="EMBL/GenBank/DDBJ databases">
        <title>Complete genome sequence of Paenibacillus Kribbensis producing bioflocculants.</title>
        <authorList>
            <person name="Lee H.-G."/>
            <person name="Oh H.-M."/>
        </authorList>
    </citation>
    <scope>NUCLEOTIDE SEQUENCE [LARGE SCALE GENOMIC DNA]</scope>
    <source>
        <strain evidence="6 7">AM49</strain>
    </source>
</reference>